<name>A0AA39GPP6_SARSR</name>
<feature type="transmembrane region" description="Helical" evidence="8">
    <location>
        <begin position="115"/>
        <end position="132"/>
    </location>
</feature>
<evidence type="ECO:0000256" key="5">
    <source>
        <dbReference type="ARBA" id="ARBA00022692"/>
    </source>
</evidence>
<evidence type="ECO:0000256" key="3">
    <source>
        <dbReference type="ARBA" id="ARBA00022475"/>
    </source>
</evidence>
<evidence type="ECO:0000256" key="7">
    <source>
        <dbReference type="ARBA" id="ARBA00023136"/>
    </source>
</evidence>
<evidence type="ECO:0000256" key="4">
    <source>
        <dbReference type="ARBA" id="ARBA00022519"/>
    </source>
</evidence>
<evidence type="ECO:0000256" key="8">
    <source>
        <dbReference type="SAM" id="Phobius"/>
    </source>
</evidence>
<dbReference type="GO" id="GO:0005886">
    <property type="term" value="C:plasma membrane"/>
    <property type="evidence" value="ECO:0007669"/>
    <property type="project" value="UniProtKB-SubCell"/>
</dbReference>
<keyword evidence="4" id="KW-0997">Cell inner membrane</keyword>
<comment type="subcellular location">
    <subcellularLocation>
        <location evidence="1">Cell inner membrane</location>
        <topology evidence="1">Multi-pass membrane protein</topology>
    </subcellularLocation>
</comment>
<keyword evidence="2" id="KW-0813">Transport</keyword>
<dbReference type="Proteomes" id="UP001175261">
    <property type="component" value="Unassembled WGS sequence"/>
</dbReference>
<evidence type="ECO:0000313" key="10">
    <source>
        <dbReference type="Proteomes" id="UP001175261"/>
    </source>
</evidence>
<evidence type="ECO:0000256" key="2">
    <source>
        <dbReference type="ARBA" id="ARBA00022448"/>
    </source>
</evidence>
<keyword evidence="7 8" id="KW-0472">Membrane</keyword>
<dbReference type="PANTHER" id="PTHR30574">
    <property type="entry name" value="INNER MEMBRANE PROTEIN YEDE"/>
    <property type="match status" value="1"/>
</dbReference>
<gene>
    <name evidence="9" type="ORF">NLU13_0771</name>
</gene>
<sequence length="332" mass="33582">MATTVICGAAYGAALLAAGFHQPVAVLSQFRLENFHMLQAFLTATASSALVYPVLERMNFVPRLQPRSSSPLLGLLTSYDGNILGGAILGAGAALASACPGTLLVQAALGVRSGAFALAGSIVGGAIWSGYIREAIKSEAGKRGVKSHVSTLQDQTGVSREATIVLFESICAAVVGGAATLTDKVPWAIFSGVVSGLFLGVAQFTSLLTRKSMVGISGSYEEAGGHLAWLLKGLPSSSSSRPSAYSNIIFGASAILGAWTLNLAAPQLISEPVGDVPSGMAFLGGLLMTIGSRMAGGCTSGHGISGLSLLSTSSAVTMASTFAAGVLVANWL</sequence>
<dbReference type="EMBL" id="JAPDFR010000001">
    <property type="protein sequence ID" value="KAK0391270.1"/>
    <property type="molecule type" value="Genomic_DNA"/>
</dbReference>
<feature type="transmembrane region" description="Helical" evidence="8">
    <location>
        <begin position="187"/>
        <end position="208"/>
    </location>
</feature>
<keyword evidence="10" id="KW-1185">Reference proteome</keyword>
<organism evidence="9 10">
    <name type="scientific">Sarocladium strictum</name>
    <name type="common">Black bundle disease fungus</name>
    <name type="synonym">Acremonium strictum</name>
    <dbReference type="NCBI Taxonomy" id="5046"/>
    <lineage>
        <taxon>Eukaryota</taxon>
        <taxon>Fungi</taxon>
        <taxon>Dikarya</taxon>
        <taxon>Ascomycota</taxon>
        <taxon>Pezizomycotina</taxon>
        <taxon>Sordariomycetes</taxon>
        <taxon>Hypocreomycetidae</taxon>
        <taxon>Hypocreales</taxon>
        <taxon>Sarocladiaceae</taxon>
        <taxon>Sarocladium</taxon>
    </lineage>
</organism>
<keyword evidence="3" id="KW-1003">Cell membrane</keyword>
<reference evidence="9" key="1">
    <citation type="submission" date="2022-10" db="EMBL/GenBank/DDBJ databases">
        <title>Determination and structural analysis of whole genome sequence of Sarocladium strictum F4-1.</title>
        <authorList>
            <person name="Hu L."/>
            <person name="Jiang Y."/>
        </authorList>
    </citation>
    <scope>NUCLEOTIDE SEQUENCE</scope>
    <source>
        <strain evidence="9">F4-1</strain>
    </source>
</reference>
<accession>A0AA39GPP6</accession>
<evidence type="ECO:0000313" key="9">
    <source>
        <dbReference type="EMBL" id="KAK0391270.1"/>
    </source>
</evidence>
<dbReference type="InterPro" id="IPR007272">
    <property type="entry name" value="Sulf_transp_TsuA/YedE"/>
</dbReference>
<comment type="caution">
    <text evidence="9">The sequence shown here is derived from an EMBL/GenBank/DDBJ whole genome shotgun (WGS) entry which is preliminary data.</text>
</comment>
<dbReference type="Pfam" id="PF04143">
    <property type="entry name" value="Sulf_transp"/>
    <property type="match status" value="1"/>
</dbReference>
<feature type="transmembrane region" description="Helical" evidence="8">
    <location>
        <begin position="307"/>
        <end position="329"/>
    </location>
</feature>
<evidence type="ECO:0000256" key="1">
    <source>
        <dbReference type="ARBA" id="ARBA00004429"/>
    </source>
</evidence>
<evidence type="ECO:0008006" key="11">
    <source>
        <dbReference type="Google" id="ProtNLM"/>
    </source>
</evidence>
<evidence type="ECO:0000256" key="6">
    <source>
        <dbReference type="ARBA" id="ARBA00022989"/>
    </source>
</evidence>
<dbReference type="PANTHER" id="PTHR30574:SF1">
    <property type="entry name" value="SULPHUR TRANSPORT DOMAIN-CONTAINING PROTEIN"/>
    <property type="match status" value="1"/>
</dbReference>
<dbReference type="AlphaFoldDB" id="A0AA39GPP6"/>
<feature type="transmembrane region" description="Helical" evidence="8">
    <location>
        <begin position="83"/>
        <end position="109"/>
    </location>
</feature>
<proteinExistence type="predicted"/>
<keyword evidence="6 8" id="KW-1133">Transmembrane helix</keyword>
<feature type="transmembrane region" description="Helical" evidence="8">
    <location>
        <begin position="244"/>
        <end position="264"/>
    </location>
</feature>
<protein>
    <recommendedName>
        <fullName evidence="11">Sulphur transport domain-containing protein</fullName>
    </recommendedName>
</protein>
<keyword evidence="5 8" id="KW-0812">Transmembrane</keyword>